<feature type="transmembrane region" description="Helical" evidence="7">
    <location>
        <begin position="466"/>
        <end position="483"/>
    </location>
</feature>
<feature type="transmembrane region" description="Helical" evidence="7">
    <location>
        <begin position="524"/>
        <end position="549"/>
    </location>
</feature>
<organism evidence="9 10">
    <name type="scientific">Lodderomyces elongisporus (strain ATCC 11503 / CBS 2605 / JCM 1781 / NBRC 1676 / NRRL YB-4239)</name>
    <name type="common">Yeast</name>
    <name type="synonym">Saccharomyces elongisporus</name>
    <dbReference type="NCBI Taxonomy" id="379508"/>
    <lineage>
        <taxon>Eukaryota</taxon>
        <taxon>Fungi</taxon>
        <taxon>Dikarya</taxon>
        <taxon>Ascomycota</taxon>
        <taxon>Saccharomycotina</taxon>
        <taxon>Pichiomycetes</taxon>
        <taxon>Debaryomycetaceae</taxon>
        <taxon>Candida/Lodderomyces clade</taxon>
        <taxon>Lodderomyces</taxon>
    </lineage>
</organism>
<protein>
    <recommendedName>
        <fullName evidence="8">Major facilitator superfamily (MFS) profile domain-containing protein</fullName>
    </recommendedName>
</protein>
<name>A5E7H8_LODEL</name>
<keyword evidence="4 7" id="KW-1133">Transmembrane helix</keyword>
<dbReference type="Proteomes" id="UP000001996">
    <property type="component" value="Unassembled WGS sequence"/>
</dbReference>
<dbReference type="PANTHER" id="PTHR23502:SF31">
    <property type="entry name" value="POLYAMINE TRANSPORTER 1"/>
    <property type="match status" value="1"/>
</dbReference>
<dbReference type="Pfam" id="PF07690">
    <property type="entry name" value="MFS_1"/>
    <property type="match status" value="1"/>
</dbReference>
<evidence type="ECO:0000256" key="5">
    <source>
        <dbReference type="ARBA" id="ARBA00023136"/>
    </source>
</evidence>
<dbReference type="OrthoDB" id="9986881at2759"/>
<dbReference type="GO" id="GO:0022857">
    <property type="term" value="F:transmembrane transporter activity"/>
    <property type="evidence" value="ECO:0007669"/>
    <property type="project" value="InterPro"/>
</dbReference>
<dbReference type="EMBL" id="CH981533">
    <property type="protein sequence ID" value="EDK47386.1"/>
    <property type="molecule type" value="Genomic_DNA"/>
</dbReference>
<dbReference type="CDD" id="cd17323">
    <property type="entry name" value="MFS_Tpo1_MDR_like"/>
    <property type="match status" value="1"/>
</dbReference>
<evidence type="ECO:0000256" key="3">
    <source>
        <dbReference type="ARBA" id="ARBA00022692"/>
    </source>
</evidence>
<keyword evidence="2" id="KW-0813">Transport</keyword>
<accession>A5E7H8</accession>
<dbReference type="SUPFAM" id="SSF103473">
    <property type="entry name" value="MFS general substrate transporter"/>
    <property type="match status" value="1"/>
</dbReference>
<dbReference type="PROSITE" id="PS50850">
    <property type="entry name" value="MFS"/>
    <property type="match status" value="1"/>
</dbReference>
<feature type="transmembrane region" description="Helical" evidence="7">
    <location>
        <begin position="153"/>
        <end position="174"/>
    </location>
</feature>
<dbReference type="PANTHER" id="PTHR23502">
    <property type="entry name" value="MAJOR FACILITATOR SUPERFAMILY"/>
    <property type="match status" value="1"/>
</dbReference>
<feature type="transmembrane region" description="Helical" evidence="7">
    <location>
        <begin position="220"/>
        <end position="238"/>
    </location>
</feature>
<feature type="transmembrane region" description="Helical" evidence="7">
    <location>
        <begin position="495"/>
        <end position="517"/>
    </location>
</feature>
<dbReference type="KEGG" id="lel:PVL30_005096"/>
<feature type="compositionally biased region" description="Polar residues" evidence="6">
    <location>
        <begin position="1"/>
        <end position="27"/>
    </location>
</feature>
<dbReference type="GeneID" id="5230333"/>
<evidence type="ECO:0000256" key="2">
    <source>
        <dbReference type="ARBA" id="ARBA00022448"/>
    </source>
</evidence>
<evidence type="ECO:0000259" key="8">
    <source>
        <dbReference type="PROSITE" id="PS50850"/>
    </source>
</evidence>
<feature type="transmembrane region" description="Helical" evidence="7">
    <location>
        <begin position="387"/>
        <end position="414"/>
    </location>
</feature>
<feature type="transmembrane region" description="Helical" evidence="7">
    <location>
        <begin position="186"/>
        <end position="208"/>
    </location>
</feature>
<evidence type="ECO:0000313" key="10">
    <source>
        <dbReference type="Proteomes" id="UP000001996"/>
    </source>
</evidence>
<proteinExistence type="predicted"/>
<evidence type="ECO:0000256" key="1">
    <source>
        <dbReference type="ARBA" id="ARBA00004141"/>
    </source>
</evidence>
<dbReference type="eggNOG" id="KOG0255">
    <property type="taxonomic scope" value="Eukaryota"/>
</dbReference>
<dbReference type="InterPro" id="IPR020846">
    <property type="entry name" value="MFS_dom"/>
</dbReference>
<feature type="region of interest" description="Disordered" evidence="6">
    <location>
        <begin position="104"/>
        <end position="129"/>
    </location>
</feature>
<feature type="compositionally biased region" description="Acidic residues" evidence="6">
    <location>
        <begin position="36"/>
        <end position="48"/>
    </location>
</feature>
<feature type="transmembrane region" description="Helical" evidence="7">
    <location>
        <begin position="426"/>
        <end position="445"/>
    </location>
</feature>
<gene>
    <name evidence="9" type="ORF">LELG_05567</name>
</gene>
<evidence type="ECO:0000256" key="6">
    <source>
        <dbReference type="SAM" id="MobiDB-lite"/>
    </source>
</evidence>
<dbReference type="InterPro" id="IPR036259">
    <property type="entry name" value="MFS_trans_sf"/>
</dbReference>
<keyword evidence="3 7" id="KW-0812">Transmembrane</keyword>
<evidence type="ECO:0000256" key="7">
    <source>
        <dbReference type="SAM" id="Phobius"/>
    </source>
</evidence>
<feature type="transmembrane region" description="Helical" evidence="7">
    <location>
        <begin position="312"/>
        <end position="331"/>
    </location>
</feature>
<sequence>MSASNPTAVDNSESLRSSASSTNGYSNNEDKNLAMENEEQEQDPEPLTDENFFTNDAANPQQLEAGQLNKFRTATDEMSEVESNIELQRRVTRQTLGYDDLVKTATSTSKPMPPMGNGRPFPPHPGSRDPYVVQFDGPDDPDHPKNYTLWRKLTYTAAVAMSALSVSMGSAMFAEATEELMVIYHIGTSVAALGTSLFVFGFAAGPVIYGPLSELFGRKIIMVPSCLGYTCFSFAVATAKDLQTIMICRFFAGFIGAAPLVVAPAVMADMFTARTRGTAITIFAMVLFGGPMLAPILGGFTVKNSALGWRWTSYFCGIIGAFALVLNAFVLQETHHPIILKRRAEELRRRTGNWGIYAPHEEITLDIKEICEKNIMRPLVMLFTEPIIFLISLYNAFIYGMLYLFLTALPLIFIGNYHWSQGVGELPYLSMLIGVFIGGGAIMFFEKRYNQKMDANGGKPVPEERLPPLMVGGFTFVIGMFWLGWSGAYAEHVHWIVPTIGAAFVGNGLMMIFLPCFNYIIDCYLLYAASALAGNTFIRSAFGAAFPLFARQMFVNMKIQWASTLLGCLGLAMIPVPFLFYKFGKRVRAHSKYAFVLE</sequence>
<evidence type="ECO:0000256" key="4">
    <source>
        <dbReference type="ARBA" id="ARBA00022989"/>
    </source>
</evidence>
<dbReference type="VEuPathDB" id="FungiDB:LELG_05567"/>
<dbReference type="GO" id="GO:0005886">
    <property type="term" value="C:plasma membrane"/>
    <property type="evidence" value="ECO:0007669"/>
    <property type="project" value="TreeGrafter"/>
</dbReference>
<feature type="region of interest" description="Disordered" evidence="6">
    <location>
        <begin position="1"/>
        <end position="64"/>
    </location>
</feature>
<keyword evidence="5 7" id="KW-0472">Membrane</keyword>
<evidence type="ECO:0000313" key="9">
    <source>
        <dbReference type="EMBL" id="EDK47386.1"/>
    </source>
</evidence>
<dbReference type="Gene3D" id="1.20.1250.20">
    <property type="entry name" value="MFS general substrate transporter like domains"/>
    <property type="match status" value="1"/>
</dbReference>
<feature type="domain" description="Major facilitator superfamily (MFS) profile" evidence="8">
    <location>
        <begin position="155"/>
        <end position="598"/>
    </location>
</feature>
<dbReference type="FunCoup" id="A5E7H8">
    <property type="interactions" value="74"/>
</dbReference>
<reference evidence="9 10" key="1">
    <citation type="journal article" date="2009" name="Nature">
        <title>Evolution of pathogenicity and sexual reproduction in eight Candida genomes.</title>
        <authorList>
            <person name="Butler G."/>
            <person name="Rasmussen M.D."/>
            <person name="Lin M.F."/>
            <person name="Santos M.A."/>
            <person name="Sakthikumar S."/>
            <person name="Munro C.A."/>
            <person name="Rheinbay E."/>
            <person name="Grabherr M."/>
            <person name="Forche A."/>
            <person name="Reedy J.L."/>
            <person name="Agrafioti I."/>
            <person name="Arnaud M.B."/>
            <person name="Bates S."/>
            <person name="Brown A.J."/>
            <person name="Brunke S."/>
            <person name="Costanzo M.C."/>
            <person name="Fitzpatrick D.A."/>
            <person name="de Groot P.W."/>
            <person name="Harris D."/>
            <person name="Hoyer L.L."/>
            <person name="Hube B."/>
            <person name="Klis F.M."/>
            <person name="Kodira C."/>
            <person name="Lennard N."/>
            <person name="Logue M.E."/>
            <person name="Martin R."/>
            <person name="Neiman A.M."/>
            <person name="Nikolaou E."/>
            <person name="Quail M.A."/>
            <person name="Quinn J."/>
            <person name="Santos M.C."/>
            <person name="Schmitzberger F.F."/>
            <person name="Sherlock G."/>
            <person name="Shah P."/>
            <person name="Silverstein K.A."/>
            <person name="Skrzypek M.S."/>
            <person name="Soll D."/>
            <person name="Staggs R."/>
            <person name="Stansfield I."/>
            <person name="Stumpf M.P."/>
            <person name="Sudbery P.E."/>
            <person name="Srikantha T."/>
            <person name="Zeng Q."/>
            <person name="Berman J."/>
            <person name="Berriman M."/>
            <person name="Heitman J."/>
            <person name="Gow N.A."/>
            <person name="Lorenz M.C."/>
            <person name="Birren B.W."/>
            <person name="Kellis M."/>
            <person name="Cuomo C.A."/>
        </authorList>
    </citation>
    <scope>NUCLEOTIDE SEQUENCE [LARGE SCALE GENOMIC DNA]</scope>
    <source>
        <strain evidence="10">ATCC 11503 / BCRC 21390 / CBS 2605 / JCM 1781 / NBRC 1676 / NRRL YB-4239</strain>
    </source>
</reference>
<feature type="transmembrane region" description="Helical" evidence="7">
    <location>
        <begin position="561"/>
        <end position="581"/>
    </location>
</feature>
<dbReference type="FunFam" id="1.20.1250.20:FF:000011">
    <property type="entry name" value="MFS multidrug transporter, putative"/>
    <property type="match status" value="1"/>
</dbReference>
<dbReference type="InterPro" id="IPR011701">
    <property type="entry name" value="MFS"/>
</dbReference>
<feature type="transmembrane region" description="Helical" evidence="7">
    <location>
        <begin position="244"/>
        <end position="267"/>
    </location>
</feature>
<dbReference type="HOGENOM" id="CLU_008455_11_4_1"/>
<dbReference type="InParanoid" id="A5E7H8"/>
<keyword evidence="10" id="KW-1185">Reference proteome</keyword>
<feature type="compositionally biased region" description="Polar residues" evidence="6">
    <location>
        <begin position="51"/>
        <end position="64"/>
    </location>
</feature>
<dbReference type="OMA" id="IPAFMGY"/>
<comment type="subcellular location">
    <subcellularLocation>
        <location evidence="1">Membrane</location>
        <topology evidence="1">Multi-pass membrane protein</topology>
    </subcellularLocation>
</comment>
<feature type="transmembrane region" description="Helical" evidence="7">
    <location>
        <begin position="279"/>
        <end position="300"/>
    </location>
</feature>
<dbReference type="AlphaFoldDB" id="A5E7H8"/>